<keyword evidence="1" id="KW-0732">Signal</keyword>
<dbReference type="GeneID" id="54290514"/>
<feature type="signal peptide" evidence="1">
    <location>
        <begin position="1"/>
        <end position="23"/>
    </location>
</feature>
<protein>
    <recommendedName>
        <fullName evidence="4">Extracellular membrane protein CFEM domain-containing protein</fullName>
    </recommendedName>
</protein>
<accession>A0A6A5XRE5</accession>
<reference evidence="2" key="1">
    <citation type="journal article" date="2020" name="Stud. Mycol.">
        <title>101 Dothideomycetes genomes: a test case for predicting lifestyles and emergence of pathogens.</title>
        <authorList>
            <person name="Haridas S."/>
            <person name="Albert R."/>
            <person name="Binder M."/>
            <person name="Bloem J."/>
            <person name="Labutti K."/>
            <person name="Salamov A."/>
            <person name="Andreopoulos B."/>
            <person name="Baker S."/>
            <person name="Barry K."/>
            <person name="Bills G."/>
            <person name="Bluhm B."/>
            <person name="Cannon C."/>
            <person name="Castanera R."/>
            <person name="Culley D."/>
            <person name="Daum C."/>
            <person name="Ezra D."/>
            <person name="Gonzalez J."/>
            <person name="Henrissat B."/>
            <person name="Kuo A."/>
            <person name="Liang C."/>
            <person name="Lipzen A."/>
            <person name="Lutzoni F."/>
            <person name="Magnuson J."/>
            <person name="Mondo S."/>
            <person name="Nolan M."/>
            <person name="Ohm R."/>
            <person name="Pangilinan J."/>
            <person name="Park H.-J."/>
            <person name="Ramirez L."/>
            <person name="Alfaro M."/>
            <person name="Sun H."/>
            <person name="Tritt A."/>
            <person name="Yoshinaga Y."/>
            <person name="Zwiers L.-H."/>
            <person name="Turgeon B."/>
            <person name="Goodwin S."/>
            <person name="Spatafora J."/>
            <person name="Crous P."/>
            <person name="Grigoriev I."/>
        </authorList>
    </citation>
    <scope>NUCLEOTIDE SEQUENCE</scope>
    <source>
        <strain evidence="2">CBS 175.79</strain>
    </source>
</reference>
<organism evidence="2 3">
    <name type="scientific">Aaosphaeria arxii CBS 175.79</name>
    <dbReference type="NCBI Taxonomy" id="1450172"/>
    <lineage>
        <taxon>Eukaryota</taxon>
        <taxon>Fungi</taxon>
        <taxon>Dikarya</taxon>
        <taxon>Ascomycota</taxon>
        <taxon>Pezizomycotina</taxon>
        <taxon>Dothideomycetes</taxon>
        <taxon>Pleosporomycetidae</taxon>
        <taxon>Pleosporales</taxon>
        <taxon>Pleosporales incertae sedis</taxon>
        <taxon>Aaosphaeria</taxon>
    </lineage>
</organism>
<evidence type="ECO:0008006" key="4">
    <source>
        <dbReference type="Google" id="ProtNLM"/>
    </source>
</evidence>
<evidence type="ECO:0000256" key="1">
    <source>
        <dbReference type="SAM" id="SignalP"/>
    </source>
</evidence>
<name>A0A6A5XRE5_9PLEO</name>
<dbReference type="EMBL" id="ML978069">
    <property type="protein sequence ID" value="KAF2015466.1"/>
    <property type="molecule type" value="Genomic_DNA"/>
</dbReference>
<dbReference type="Proteomes" id="UP000799778">
    <property type="component" value="Unassembled WGS sequence"/>
</dbReference>
<sequence length="151" mass="16851">MQFTTPLFLLLSTLTLLPAPAAAFTCAVGQQGSCSYTTGRCAVKCSYWAFVNNCVCPDKHRGYKYTGGHQCISKQMYDGRHKWGSIGRDAFCWSWKCWLLGVVLEVGHWELGIGNWELGIGNWELRVGSWELGVATLGSWEPGTEGESYDW</sequence>
<keyword evidence="3" id="KW-1185">Reference proteome</keyword>
<dbReference type="AlphaFoldDB" id="A0A6A5XRE5"/>
<dbReference type="OrthoDB" id="10427919at2759"/>
<dbReference type="RefSeq" id="XP_033383805.1">
    <property type="nucleotide sequence ID" value="XM_033533117.1"/>
</dbReference>
<evidence type="ECO:0000313" key="2">
    <source>
        <dbReference type="EMBL" id="KAF2015466.1"/>
    </source>
</evidence>
<feature type="chain" id="PRO_5025649633" description="Extracellular membrane protein CFEM domain-containing protein" evidence="1">
    <location>
        <begin position="24"/>
        <end position="151"/>
    </location>
</feature>
<evidence type="ECO:0000313" key="3">
    <source>
        <dbReference type="Proteomes" id="UP000799778"/>
    </source>
</evidence>
<proteinExistence type="predicted"/>
<gene>
    <name evidence="2" type="ORF">BU24DRAFT_480235</name>
</gene>